<gene>
    <name evidence="7" type="ORF">U732_2895</name>
</gene>
<sequence>MKNKRLLSTILFTTMVSSMFFSACSDKSADKEKKDGESLTSKEEIKMDKEQYLHFLLGAEPKTLDPAKVYDIYSSQVHVNIMEALTRLEIDGNGKEVINPGAATEWSLSDDGLTWTFKLREMKWSDGVDVTANQFVYGILRTLAADTASPCGYLLYPIKNAEAYNGGKAKAGDVGVKAIDEHTLEIKLEDPCAHFLNLTYSKIMEPQRKDIIEKHGDRYGSEVDSMVFCGPFIMKEWIHNNRIELEKNPTYWDSDVVKLEKVKMKVIKEENSRMNELFNGSLDMGGVSKKEWIDKFDATGQFEVKKSYDTSVCYTFFNQQDKYFKNAKIRKAFLLVDDREGAVKALYRDLAEPSYAWVPPAVQVGNDEFRTKTNYRPVDELKKENPDAKKLLIEGLKEEGLNPDPSKHTIKLLQSGTSSKDKEFAEFSQQNFQSTLGVKIECDFVEWPIFQKRTGEMDYQLASQAVFADYNDPMTYFDMWMSMATTVPTGWKNEKFDNIVKKAGKSMDNEERIKLFNEAEKIFIYDDAVISPTVWRFKNTYVRKYVKNYMSPTFGSLDLKKIYTDGREK</sequence>
<dbReference type="Pfam" id="PF00496">
    <property type="entry name" value="SBP_bac_5"/>
    <property type="match status" value="1"/>
</dbReference>
<dbReference type="SUPFAM" id="SSF53850">
    <property type="entry name" value="Periplasmic binding protein-like II"/>
    <property type="match status" value="1"/>
</dbReference>
<feature type="signal peptide" evidence="5">
    <location>
        <begin position="1"/>
        <end position="23"/>
    </location>
</feature>
<dbReference type="GO" id="GO:0042597">
    <property type="term" value="C:periplasmic space"/>
    <property type="evidence" value="ECO:0007669"/>
    <property type="project" value="UniProtKB-ARBA"/>
</dbReference>
<protein>
    <submittedName>
        <fullName evidence="7">Bacterial extracellular solute-binding s, 5 Middle family protein</fullName>
    </submittedName>
</protein>
<feature type="domain" description="Solute-binding protein family 5" evidence="6">
    <location>
        <begin position="98"/>
        <end position="482"/>
    </location>
</feature>
<keyword evidence="3" id="KW-0813">Transport</keyword>
<reference evidence="7 8" key="1">
    <citation type="journal article" date="2015" name="Infect. Genet. Evol.">
        <title>Genomic sequences of six botulinum neurotoxin-producing strains representing three clostridial species illustrate the mobility and diversity of botulinum neurotoxin genes.</title>
        <authorList>
            <person name="Smith T.J."/>
            <person name="Hill K.K."/>
            <person name="Xie G."/>
            <person name="Foley B.T."/>
            <person name="Williamson C.H."/>
            <person name="Foster J.T."/>
            <person name="Johnson S.L."/>
            <person name="Chertkov O."/>
            <person name="Teshima H."/>
            <person name="Gibbons H.S."/>
            <person name="Johnsky L.A."/>
            <person name="Karavis M.A."/>
            <person name="Smith L.A."/>
        </authorList>
    </citation>
    <scope>NUCLEOTIDE SEQUENCE [LARGE SCALE GENOMIC DNA]</scope>
    <source>
        <strain evidence="7 8">CDC 2741</strain>
    </source>
</reference>
<organism evidence="7 8">
    <name type="scientific">Clostridium argentinense CDC 2741</name>
    <dbReference type="NCBI Taxonomy" id="1418104"/>
    <lineage>
        <taxon>Bacteria</taxon>
        <taxon>Bacillati</taxon>
        <taxon>Bacillota</taxon>
        <taxon>Clostridia</taxon>
        <taxon>Eubacteriales</taxon>
        <taxon>Clostridiaceae</taxon>
        <taxon>Clostridium</taxon>
    </lineage>
</organism>
<evidence type="ECO:0000256" key="3">
    <source>
        <dbReference type="ARBA" id="ARBA00022448"/>
    </source>
</evidence>
<evidence type="ECO:0000313" key="8">
    <source>
        <dbReference type="Proteomes" id="UP000031366"/>
    </source>
</evidence>
<dbReference type="InterPro" id="IPR030678">
    <property type="entry name" value="Peptide/Ni-bd"/>
</dbReference>
<feature type="chain" id="PRO_5038596706" evidence="5">
    <location>
        <begin position="24"/>
        <end position="569"/>
    </location>
</feature>
<dbReference type="Proteomes" id="UP000031366">
    <property type="component" value="Unassembled WGS sequence"/>
</dbReference>
<dbReference type="InterPro" id="IPR039424">
    <property type="entry name" value="SBP_5"/>
</dbReference>
<dbReference type="OrthoDB" id="9801912at2"/>
<proteinExistence type="inferred from homology"/>
<dbReference type="PANTHER" id="PTHR30290:SF10">
    <property type="entry name" value="PERIPLASMIC OLIGOPEPTIDE-BINDING PROTEIN-RELATED"/>
    <property type="match status" value="1"/>
</dbReference>
<dbReference type="PIRSF" id="PIRSF002741">
    <property type="entry name" value="MppA"/>
    <property type="match status" value="1"/>
</dbReference>
<dbReference type="GO" id="GO:1904680">
    <property type="term" value="F:peptide transmembrane transporter activity"/>
    <property type="evidence" value="ECO:0007669"/>
    <property type="project" value="TreeGrafter"/>
</dbReference>
<accession>A0A0C1RAG3</accession>
<dbReference type="InterPro" id="IPR000914">
    <property type="entry name" value="SBP_5_dom"/>
</dbReference>
<evidence type="ECO:0000256" key="5">
    <source>
        <dbReference type="SAM" id="SignalP"/>
    </source>
</evidence>
<dbReference type="Gene3D" id="3.10.105.10">
    <property type="entry name" value="Dipeptide-binding Protein, Domain 3"/>
    <property type="match status" value="1"/>
</dbReference>
<evidence type="ECO:0000313" key="7">
    <source>
        <dbReference type="EMBL" id="KIE47416.1"/>
    </source>
</evidence>
<evidence type="ECO:0000256" key="4">
    <source>
        <dbReference type="ARBA" id="ARBA00022729"/>
    </source>
</evidence>
<dbReference type="PROSITE" id="PS51257">
    <property type="entry name" value="PROKAR_LIPOPROTEIN"/>
    <property type="match status" value="1"/>
</dbReference>
<keyword evidence="4 5" id="KW-0732">Signal</keyword>
<dbReference type="GO" id="GO:0043190">
    <property type="term" value="C:ATP-binding cassette (ABC) transporter complex"/>
    <property type="evidence" value="ECO:0007669"/>
    <property type="project" value="InterPro"/>
</dbReference>
<dbReference type="FunFam" id="3.90.76.10:FF:000001">
    <property type="entry name" value="Oligopeptide ABC transporter substrate-binding protein"/>
    <property type="match status" value="1"/>
</dbReference>
<dbReference type="GO" id="GO:0015833">
    <property type="term" value="P:peptide transport"/>
    <property type="evidence" value="ECO:0007669"/>
    <property type="project" value="TreeGrafter"/>
</dbReference>
<dbReference type="EMBL" id="AYSO01000014">
    <property type="protein sequence ID" value="KIE47416.1"/>
    <property type="molecule type" value="Genomic_DNA"/>
</dbReference>
<evidence type="ECO:0000256" key="2">
    <source>
        <dbReference type="ARBA" id="ARBA00005695"/>
    </source>
</evidence>
<evidence type="ECO:0000256" key="1">
    <source>
        <dbReference type="ARBA" id="ARBA00004196"/>
    </source>
</evidence>
<dbReference type="PANTHER" id="PTHR30290">
    <property type="entry name" value="PERIPLASMIC BINDING COMPONENT OF ABC TRANSPORTER"/>
    <property type="match status" value="1"/>
</dbReference>
<dbReference type="CDD" id="cd08504">
    <property type="entry name" value="PBP2_OppA"/>
    <property type="match status" value="1"/>
</dbReference>
<dbReference type="GO" id="GO:0030313">
    <property type="term" value="C:cell envelope"/>
    <property type="evidence" value="ECO:0007669"/>
    <property type="project" value="UniProtKB-SubCell"/>
</dbReference>
<dbReference type="STRING" id="29341.RSJ17_08180"/>
<evidence type="ECO:0000259" key="6">
    <source>
        <dbReference type="Pfam" id="PF00496"/>
    </source>
</evidence>
<name>A0A0C1RAG3_9CLOT</name>
<dbReference type="RefSeq" id="WP_039631217.1">
    <property type="nucleotide sequence ID" value="NZ_AYSO01000014.1"/>
</dbReference>
<comment type="caution">
    <text evidence="7">The sequence shown here is derived from an EMBL/GenBank/DDBJ whole genome shotgun (WGS) entry which is preliminary data.</text>
</comment>
<comment type="subcellular location">
    <subcellularLocation>
        <location evidence="1">Cell envelope</location>
    </subcellularLocation>
</comment>
<dbReference type="Gene3D" id="3.40.190.10">
    <property type="entry name" value="Periplasmic binding protein-like II"/>
    <property type="match status" value="1"/>
</dbReference>
<keyword evidence="8" id="KW-1185">Reference proteome</keyword>
<comment type="similarity">
    <text evidence="2">Belongs to the bacterial solute-binding protein 5 family.</text>
</comment>
<dbReference type="Gene3D" id="3.90.76.10">
    <property type="entry name" value="Dipeptide-binding Protein, Domain 1"/>
    <property type="match status" value="1"/>
</dbReference>
<dbReference type="AlphaFoldDB" id="A0A0C1RAG3"/>